<keyword evidence="1" id="KW-0812">Transmembrane</keyword>
<reference evidence="3 4" key="1">
    <citation type="submission" date="2018-03" db="EMBL/GenBank/DDBJ databases">
        <authorList>
            <person name="Nguyen K."/>
            <person name="Fouts D."/>
            <person name="Sutton G."/>
        </authorList>
    </citation>
    <scope>NUCLEOTIDE SEQUENCE [LARGE SCALE GENOMIC DNA]</scope>
    <source>
        <strain evidence="3 4">AU17135</strain>
    </source>
</reference>
<dbReference type="EMBL" id="PVFZ01000068">
    <property type="protein sequence ID" value="PRF18402.1"/>
    <property type="molecule type" value="Genomic_DNA"/>
</dbReference>
<evidence type="ECO:0000256" key="1">
    <source>
        <dbReference type="SAM" id="Phobius"/>
    </source>
</evidence>
<name>A0A8E2UQR2_9BURK</name>
<dbReference type="InterPro" id="IPR024973">
    <property type="entry name" value="ESPR"/>
</dbReference>
<gene>
    <name evidence="3" type="ORF">C6P98_25660</name>
</gene>
<protein>
    <recommendedName>
        <fullName evidence="2">ESPR domain-containing protein</fullName>
    </recommendedName>
</protein>
<sequence length="185" mass="19655">MNKKHYRMVFSRLHGMLVAVEETASAAGKASAGETQRAVDRSGMHGVAQFALRFAAFGALIAAGAMPMWVQAQIVGAGPNAPSVIQTPNGLPQVNINKPGGAGVSLNTYSQFDVQKNGAILNNSPTIVNTQQAGYINGNPNLSAGQAARIIVNQSEPMQWYQCAWCERPSPGIQFIEPDMGRCNV</sequence>
<dbReference type="Pfam" id="PF13018">
    <property type="entry name" value="ESPR"/>
    <property type="match status" value="1"/>
</dbReference>
<accession>A0A8E2UQR2</accession>
<feature type="domain" description="ESPR" evidence="2">
    <location>
        <begin position="1"/>
        <end position="42"/>
    </location>
</feature>
<evidence type="ECO:0000313" key="3">
    <source>
        <dbReference type="EMBL" id="PRF18402.1"/>
    </source>
</evidence>
<dbReference type="Proteomes" id="UP000237686">
    <property type="component" value="Unassembled WGS sequence"/>
</dbReference>
<keyword evidence="1" id="KW-1133">Transmembrane helix</keyword>
<comment type="caution">
    <text evidence="3">The sequence shown here is derived from an EMBL/GenBank/DDBJ whole genome shotgun (WGS) entry which is preliminary data.</text>
</comment>
<dbReference type="SUPFAM" id="SSF51126">
    <property type="entry name" value="Pectin lyase-like"/>
    <property type="match status" value="1"/>
</dbReference>
<organism evidence="3 4">
    <name type="scientific">Burkholderia multivorans</name>
    <dbReference type="NCBI Taxonomy" id="87883"/>
    <lineage>
        <taxon>Bacteria</taxon>
        <taxon>Pseudomonadati</taxon>
        <taxon>Pseudomonadota</taxon>
        <taxon>Betaproteobacteria</taxon>
        <taxon>Burkholderiales</taxon>
        <taxon>Burkholderiaceae</taxon>
        <taxon>Burkholderia</taxon>
        <taxon>Burkholderia cepacia complex</taxon>
    </lineage>
</organism>
<keyword evidence="1" id="KW-0472">Membrane</keyword>
<evidence type="ECO:0000313" key="4">
    <source>
        <dbReference type="Proteomes" id="UP000237686"/>
    </source>
</evidence>
<dbReference type="AlphaFoldDB" id="A0A8E2UQR2"/>
<dbReference type="Gene3D" id="2.160.20.10">
    <property type="entry name" value="Single-stranded right-handed beta-helix, Pectin lyase-like"/>
    <property type="match status" value="1"/>
</dbReference>
<dbReference type="InterPro" id="IPR011050">
    <property type="entry name" value="Pectin_lyase_fold/virulence"/>
</dbReference>
<evidence type="ECO:0000259" key="2">
    <source>
        <dbReference type="Pfam" id="PF13018"/>
    </source>
</evidence>
<dbReference type="InterPro" id="IPR012334">
    <property type="entry name" value="Pectin_lyas_fold"/>
</dbReference>
<feature type="transmembrane region" description="Helical" evidence="1">
    <location>
        <begin position="50"/>
        <end position="70"/>
    </location>
</feature>
<proteinExistence type="predicted"/>